<dbReference type="InterPro" id="IPR036640">
    <property type="entry name" value="ABC1_TM_sf"/>
</dbReference>
<dbReference type="InterPro" id="IPR003439">
    <property type="entry name" value="ABC_transporter-like_ATP-bd"/>
</dbReference>
<dbReference type="Gene3D" id="1.20.1560.10">
    <property type="entry name" value="ABC transporter type 1, transmembrane domain"/>
    <property type="match status" value="2"/>
</dbReference>
<feature type="domain" description="ABC transporter" evidence="9">
    <location>
        <begin position="342"/>
        <end position="577"/>
    </location>
</feature>
<organism evidence="11 12">
    <name type="scientific">Nocardioides massiliensis</name>
    <dbReference type="NCBI Taxonomy" id="1325935"/>
    <lineage>
        <taxon>Bacteria</taxon>
        <taxon>Bacillati</taxon>
        <taxon>Actinomycetota</taxon>
        <taxon>Actinomycetes</taxon>
        <taxon>Propionibacteriales</taxon>
        <taxon>Nocardioidaceae</taxon>
        <taxon>Nocardioides</taxon>
    </lineage>
</organism>
<dbReference type="Proteomes" id="UP001240447">
    <property type="component" value="Unassembled WGS sequence"/>
</dbReference>
<evidence type="ECO:0000256" key="1">
    <source>
        <dbReference type="ARBA" id="ARBA00004651"/>
    </source>
</evidence>
<dbReference type="InterPro" id="IPR017871">
    <property type="entry name" value="ABC_transporter-like_CS"/>
</dbReference>
<keyword evidence="3" id="KW-0547">Nucleotide-binding</keyword>
<feature type="compositionally biased region" description="Basic and acidic residues" evidence="7">
    <location>
        <begin position="569"/>
        <end position="584"/>
    </location>
</feature>
<dbReference type="InterPro" id="IPR039421">
    <property type="entry name" value="Type_1_exporter"/>
</dbReference>
<feature type="transmembrane region" description="Helical" evidence="8">
    <location>
        <begin position="721"/>
        <end position="738"/>
    </location>
</feature>
<dbReference type="InterPro" id="IPR014223">
    <property type="entry name" value="ABC_CydC/D"/>
</dbReference>
<evidence type="ECO:0000256" key="6">
    <source>
        <dbReference type="ARBA" id="ARBA00023136"/>
    </source>
</evidence>
<feature type="transmembrane region" description="Helical" evidence="8">
    <location>
        <begin position="273"/>
        <end position="290"/>
    </location>
</feature>
<dbReference type="CDD" id="cd18584">
    <property type="entry name" value="ABC_6TM_AarD_CydD"/>
    <property type="match status" value="1"/>
</dbReference>
<dbReference type="SMART" id="SM00382">
    <property type="entry name" value="AAA"/>
    <property type="match status" value="2"/>
</dbReference>
<dbReference type="PROSITE" id="PS50929">
    <property type="entry name" value="ABC_TM1F"/>
    <property type="match status" value="2"/>
</dbReference>
<protein>
    <submittedName>
        <fullName evidence="11">ATP-binding cassette subfamily C protein CydCD</fullName>
    </submittedName>
</protein>
<keyword evidence="2 8" id="KW-0812">Transmembrane</keyword>
<evidence type="ECO:0000256" key="7">
    <source>
        <dbReference type="SAM" id="MobiDB-lite"/>
    </source>
</evidence>
<feature type="domain" description="ABC transmembrane type-1" evidence="10">
    <location>
        <begin position="20"/>
        <end position="302"/>
    </location>
</feature>
<evidence type="ECO:0000259" key="10">
    <source>
        <dbReference type="PROSITE" id="PS50929"/>
    </source>
</evidence>
<evidence type="ECO:0000313" key="12">
    <source>
        <dbReference type="Proteomes" id="UP001240447"/>
    </source>
</evidence>
<keyword evidence="4 11" id="KW-0067">ATP-binding</keyword>
<proteinExistence type="predicted"/>
<feature type="transmembrane region" description="Helical" evidence="8">
    <location>
        <begin position="603"/>
        <end position="629"/>
    </location>
</feature>
<dbReference type="InterPro" id="IPR014216">
    <property type="entry name" value="ABC_transptr_CydD"/>
</dbReference>
<evidence type="ECO:0000256" key="8">
    <source>
        <dbReference type="SAM" id="Phobius"/>
    </source>
</evidence>
<dbReference type="SUPFAM" id="SSF90123">
    <property type="entry name" value="ABC transporter transmembrane region"/>
    <property type="match status" value="2"/>
</dbReference>
<dbReference type="CDD" id="cd03228">
    <property type="entry name" value="ABCC_MRP_Like"/>
    <property type="match status" value="1"/>
</dbReference>
<reference evidence="11 12" key="1">
    <citation type="submission" date="2023-07" db="EMBL/GenBank/DDBJ databases">
        <title>Sequencing the genomes of 1000 actinobacteria strains.</title>
        <authorList>
            <person name="Klenk H.-P."/>
        </authorList>
    </citation>
    <scope>NUCLEOTIDE SEQUENCE [LARGE SCALE GENOMIC DNA]</scope>
    <source>
        <strain evidence="11 12">GD13</strain>
    </source>
</reference>
<feature type="transmembrane region" description="Helical" evidence="8">
    <location>
        <begin position="160"/>
        <end position="179"/>
    </location>
</feature>
<dbReference type="InterPro" id="IPR027417">
    <property type="entry name" value="P-loop_NTPase"/>
</dbReference>
<dbReference type="NCBIfam" id="TIGR02857">
    <property type="entry name" value="CydD"/>
    <property type="match status" value="1"/>
</dbReference>
<dbReference type="PANTHER" id="PTHR24221:SF590">
    <property type="entry name" value="COMPONENT LINKED WITH THE ASSEMBLY OF CYTOCHROME' TRANSPORT TRANSMEMBRANE ATP-BINDING PROTEIN ABC TRANSPORTER CYDD-RELATED"/>
    <property type="match status" value="1"/>
</dbReference>
<evidence type="ECO:0000256" key="3">
    <source>
        <dbReference type="ARBA" id="ARBA00022741"/>
    </source>
</evidence>
<comment type="subcellular location">
    <subcellularLocation>
        <location evidence="1">Cell membrane</location>
        <topology evidence="1">Multi-pass membrane protein</topology>
    </subcellularLocation>
</comment>
<evidence type="ECO:0000256" key="4">
    <source>
        <dbReference type="ARBA" id="ARBA00022840"/>
    </source>
</evidence>
<gene>
    <name evidence="11" type="ORF">J2S59_002457</name>
</gene>
<feature type="transmembrane region" description="Helical" evidence="8">
    <location>
        <begin position="635"/>
        <end position="653"/>
    </location>
</feature>
<dbReference type="Gene3D" id="3.40.50.300">
    <property type="entry name" value="P-loop containing nucleotide triphosphate hydrolases"/>
    <property type="match status" value="2"/>
</dbReference>
<feature type="transmembrane region" description="Helical" evidence="8">
    <location>
        <begin position="20"/>
        <end position="44"/>
    </location>
</feature>
<evidence type="ECO:0000259" key="9">
    <source>
        <dbReference type="PROSITE" id="PS50893"/>
    </source>
</evidence>
<dbReference type="EMBL" id="JAUSQM010000001">
    <property type="protein sequence ID" value="MDP9822648.1"/>
    <property type="molecule type" value="Genomic_DNA"/>
</dbReference>
<feature type="transmembrane region" description="Helical" evidence="8">
    <location>
        <begin position="239"/>
        <end position="267"/>
    </location>
</feature>
<dbReference type="PROSITE" id="PS50893">
    <property type="entry name" value="ABC_TRANSPORTER_2"/>
    <property type="match status" value="2"/>
</dbReference>
<evidence type="ECO:0000256" key="2">
    <source>
        <dbReference type="ARBA" id="ARBA00022692"/>
    </source>
</evidence>
<dbReference type="NCBIfam" id="TIGR02868">
    <property type="entry name" value="CydC"/>
    <property type="match status" value="1"/>
</dbReference>
<feature type="transmembrane region" description="Helical" evidence="8">
    <location>
        <begin position="131"/>
        <end position="154"/>
    </location>
</feature>
<dbReference type="Pfam" id="PF00664">
    <property type="entry name" value="ABC_membrane"/>
    <property type="match status" value="1"/>
</dbReference>
<dbReference type="PANTHER" id="PTHR24221">
    <property type="entry name" value="ATP-BINDING CASSETTE SUB-FAMILY B"/>
    <property type="match status" value="1"/>
</dbReference>
<keyword evidence="5 8" id="KW-1133">Transmembrane helix</keyword>
<dbReference type="GO" id="GO:0005524">
    <property type="term" value="F:ATP binding"/>
    <property type="evidence" value="ECO:0007669"/>
    <property type="project" value="UniProtKB-KW"/>
</dbReference>
<name>A0ABT9NQJ6_9ACTN</name>
<feature type="domain" description="ABC transporter" evidence="9">
    <location>
        <begin position="918"/>
        <end position="1137"/>
    </location>
</feature>
<evidence type="ECO:0000313" key="11">
    <source>
        <dbReference type="EMBL" id="MDP9822648.1"/>
    </source>
</evidence>
<feature type="region of interest" description="Disordered" evidence="7">
    <location>
        <begin position="561"/>
        <end position="595"/>
    </location>
</feature>
<dbReference type="InterPro" id="IPR003593">
    <property type="entry name" value="AAA+_ATPase"/>
</dbReference>
<evidence type="ECO:0000256" key="5">
    <source>
        <dbReference type="ARBA" id="ARBA00022989"/>
    </source>
</evidence>
<feature type="domain" description="ABC transmembrane type-1" evidence="10">
    <location>
        <begin position="604"/>
        <end position="886"/>
    </location>
</feature>
<sequence>MKPLDPRHLPLLRPATGALVAMVLASVATGLLVVAQAFALGWLVVAVLDDPTGTSWHQPALVLGLVVLGRVAGGLASDLAGARAAAQVGAGLRARVLAAIQRVGPVGLTGRRTGGLALLATRGIAAAEPYLVRYLPALVTAAVLPLATVAAIAWLDWWSALVVVLTLPLVPVFAILVGLTTRDKADAQYAALSALAGHFVDVVRGLPTLVVHRRARAQTDTIAAVTDRYRRTTVDTMRLAFASSGVLELVATISVALVAVLVGLRLAGGSLELQVALTVLLLAPEAYWPLRRVGAEFHAAAEGSATLEEVLALDDLDLDPLHDLDDPATGSLLGALDVPRPLRLHDLELTWPERTTPAVRRLDAVLPARGLVAISGASGSGKSTLLAALVGDLEPTHGAVEVGGVPVHELEPALWRGRIAWLPQRPWLQSDTISANLRLGAPEATEPELWAALTSVGLATVVAALPAGLATELGEDGAGLSAGQRARLALARVVLAKRPLVVLDEPSAHLDAESEEVVLRVIRELATSALVVVVAHRPALVQEADHVITLPAPLVPERERPVASLLPRPRTDADASPAPRDHDAASGLETSDTTETGTSRWRWALATFLGAGSSLAGVALTATAGWLIVRASEQPPVLMLMVAIVGVRAFGLARPAMRYAERLLSHDLVLRMLARRRTEVYAALVPLVPGALGRRRGDLLAGVVDDVDALLDDRLRVRQPVASAIWVVLVTCAVVGWLLPVAGLVLLLTATVAGAAAYALGRWGARHAETAAVTHRSDLSARVTELVTDLRDLRLWQRDDHAAERALDSGERLAAAQHRSLRGQAFGRAAVAPLVLAAIVAIAATGSREYADGAISGPLLALALLVPLALADVLTPLAEAGALRVRTRAAQERLDDLSSRRPVVTDPQHPAPRPGPHPRLDAVRISAGYGGRDAFTDLDLRLRPGTRVGVVGPSGSGKSTLAAVLLRFIDPRTGHVDLDGVDVRQLALDDVRSRVLLVDDDPYVFGSSVVENVRLARPDATDHEVAAALERAGLGDWVAGLPAGLHTRVGDGGAAVSGGERARLGLARAILADPPVLVLDEPTAHLDGPTARAVTADLLRDRDRTLVWITHDGIGLDEMDQVLRLGDAPSSVPVLPS</sequence>
<keyword evidence="6 8" id="KW-0472">Membrane</keyword>
<comment type="caution">
    <text evidence="11">The sequence shown here is derived from an EMBL/GenBank/DDBJ whole genome shotgun (WGS) entry which is preliminary data.</text>
</comment>
<dbReference type="PROSITE" id="PS00211">
    <property type="entry name" value="ABC_TRANSPORTER_1"/>
    <property type="match status" value="2"/>
</dbReference>
<dbReference type="InterPro" id="IPR011527">
    <property type="entry name" value="ABC1_TM_dom"/>
</dbReference>
<dbReference type="Pfam" id="PF00005">
    <property type="entry name" value="ABC_tran"/>
    <property type="match status" value="2"/>
</dbReference>
<accession>A0ABT9NQJ6</accession>
<dbReference type="RefSeq" id="WP_306825162.1">
    <property type="nucleotide sequence ID" value="NZ_JAUSQM010000001.1"/>
</dbReference>
<feature type="region of interest" description="Disordered" evidence="7">
    <location>
        <begin position="894"/>
        <end position="920"/>
    </location>
</feature>
<feature type="transmembrane region" description="Helical" evidence="8">
    <location>
        <begin position="859"/>
        <end position="878"/>
    </location>
</feature>
<dbReference type="SUPFAM" id="SSF52540">
    <property type="entry name" value="P-loop containing nucleoside triphosphate hydrolases"/>
    <property type="match status" value="2"/>
</dbReference>
<feature type="transmembrane region" description="Helical" evidence="8">
    <location>
        <begin position="825"/>
        <end position="847"/>
    </location>
</feature>
<keyword evidence="12" id="KW-1185">Reference proteome</keyword>